<evidence type="ECO:0000256" key="6">
    <source>
        <dbReference type="ARBA" id="ARBA00022605"/>
    </source>
</evidence>
<keyword evidence="14" id="KW-1185">Reference proteome</keyword>
<dbReference type="EMBL" id="CP104013">
    <property type="protein sequence ID" value="UYP47190.1"/>
    <property type="molecule type" value="Genomic_DNA"/>
</dbReference>
<evidence type="ECO:0000256" key="9">
    <source>
        <dbReference type="ARBA" id="ARBA00023002"/>
    </source>
</evidence>
<dbReference type="PROSITE" id="PS00470">
    <property type="entry name" value="IDH_IMDH"/>
    <property type="match status" value="1"/>
</dbReference>
<evidence type="ECO:0000256" key="10">
    <source>
        <dbReference type="ARBA" id="ARBA00023027"/>
    </source>
</evidence>
<dbReference type="InterPro" id="IPR019818">
    <property type="entry name" value="IsoCit/isopropylmalate_DH_CS"/>
</dbReference>
<keyword evidence="9 13" id="KW-0560">Oxidoreductase</keyword>
<comment type="cofactor">
    <cofactor evidence="1">
        <name>Mn(2+)</name>
        <dbReference type="ChEBI" id="CHEBI:29035"/>
    </cofactor>
</comment>
<keyword evidence="10" id="KW-0520">NAD</keyword>
<dbReference type="Pfam" id="PF00180">
    <property type="entry name" value="Iso_dh"/>
    <property type="match status" value="1"/>
</dbReference>
<evidence type="ECO:0000256" key="3">
    <source>
        <dbReference type="ARBA" id="ARBA00011738"/>
    </source>
</evidence>
<dbReference type="EC" id="1.1.1.85" evidence="4"/>
<dbReference type="GO" id="GO:0047046">
    <property type="term" value="F:homoisocitrate dehydrogenase activity"/>
    <property type="evidence" value="ECO:0007669"/>
    <property type="project" value="UniProtKB-EC"/>
</dbReference>
<evidence type="ECO:0000256" key="7">
    <source>
        <dbReference type="ARBA" id="ARBA00022723"/>
    </source>
</evidence>
<evidence type="ECO:0000256" key="4">
    <source>
        <dbReference type="ARBA" id="ARBA00013101"/>
    </source>
</evidence>
<comment type="subunit">
    <text evidence="3">Homodimer.</text>
</comment>
<evidence type="ECO:0000313" key="14">
    <source>
        <dbReference type="Proteomes" id="UP001208689"/>
    </source>
</evidence>
<dbReference type="PANTHER" id="PTHR42979:SF1">
    <property type="entry name" value="3-ISOPROPYLMALATE DEHYDROGENASE"/>
    <property type="match status" value="1"/>
</dbReference>
<organism evidence="13 14">
    <name type="scientific">Candidatus Lokiarchaeum ossiferum</name>
    <dbReference type="NCBI Taxonomy" id="2951803"/>
    <lineage>
        <taxon>Archaea</taxon>
        <taxon>Promethearchaeati</taxon>
        <taxon>Promethearchaeota</taxon>
        <taxon>Promethearchaeia</taxon>
        <taxon>Promethearchaeales</taxon>
        <taxon>Promethearchaeaceae</taxon>
        <taxon>Candidatus Lokiarchaeum</taxon>
    </lineage>
</organism>
<gene>
    <name evidence="13" type="ORF">NEF87_003475</name>
</gene>
<dbReference type="SMART" id="SM01329">
    <property type="entry name" value="Iso_dh"/>
    <property type="match status" value="1"/>
</dbReference>
<evidence type="ECO:0000256" key="8">
    <source>
        <dbReference type="ARBA" id="ARBA00022842"/>
    </source>
</evidence>
<reference evidence="13" key="1">
    <citation type="submission" date="2022-09" db="EMBL/GenBank/DDBJ databases">
        <title>Actin cytoskeleton and complex cell architecture in an #Asgard archaeon.</title>
        <authorList>
            <person name="Ponce Toledo R.I."/>
            <person name="Schleper C."/>
            <person name="Rodrigues Oliveira T."/>
            <person name="Wollweber F."/>
            <person name="Xu J."/>
            <person name="Rittmann S."/>
            <person name="Klingl A."/>
            <person name="Pilhofer M."/>
        </authorList>
    </citation>
    <scope>NUCLEOTIDE SEQUENCE</scope>
    <source>
        <strain evidence="13">B-35</strain>
    </source>
</reference>
<protein>
    <recommendedName>
        <fullName evidence="4">3-isopropylmalate dehydrogenase</fullName>
        <ecNumber evidence="4">1.1.1.85</ecNumber>
    </recommendedName>
</protein>
<keyword evidence="7" id="KW-0479">Metal-binding</keyword>
<keyword evidence="6" id="KW-0028">Amino-acid biosynthesis</keyword>
<dbReference type="Proteomes" id="UP001208689">
    <property type="component" value="Chromosome"/>
</dbReference>
<keyword evidence="5" id="KW-0432">Leucine biosynthesis</keyword>
<evidence type="ECO:0000256" key="1">
    <source>
        <dbReference type="ARBA" id="ARBA00001936"/>
    </source>
</evidence>
<keyword evidence="8" id="KW-0460">Magnesium</keyword>
<sequence>MPRKIIAIAKGDGVGPEVVNEGIKILKLLEKYSDYSFDFVETPLGGQVLKDTGTNLPTKSFDLMKTSDAILFGAIGLPDLPLGVAETAILKIRHGLNQYVNLRPAKLYEPLRDKCPLKEEYIQNGIDITTIRENTEGLYAKIGKKDINSAENLMRYSRTAVERLIKYGFEYAMRKGHSEVISVDKANLLECSQFWREIYQDIGQNYPSLTQKNFYVDAFCQWLIRKPYTVQTVVTENMFGDIISDEAAYLIGSLGMAASGNINPDGISMYEPIHGSAPDIAGQGIANPIGTILSVKLMLEESFQDDHLGTLIEDSIVESLGIGRTLDILPLVYSANSHFKTLNTQEMGDLILALLQKRLKV</sequence>
<dbReference type="SUPFAM" id="SSF53659">
    <property type="entry name" value="Isocitrate/Isopropylmalate dehydrogenase-like"/>
    <property type="match status" value="1"/>
</dbReference>
<evidence type="ECO:0000259" key="12">
    <source>
        <dbReference type="SMART" id="SM01329"/>
    </source>
</evidence>
<dbReference type="PANTHER" id="PTHR42979">
    <property type="entry name" value="3-ISOPROPYLMALATE DEHYDROGENASE"/>
    <property type="match status" value="1"/>
</dbReference>
<comment type="cofactor">
    <cofactor evidence="2">
        <name>Mg(2+)</name>
        <dbReference type="ChEBI" id="CHEBI:18420"/>
    </cofactor>
</comment>
<evidence type="ECO:0000313" key="13">
    <source>
        <dbReference type="EMBL" id="UYP47190.1"/>
    </source>
</evidence>
<keyword evidence="11" id="KW-0100">Branched-chain amino acid biosynthesis</keyword>
<dbReference type="Gene3D" id="3.40.718.10">
    <property type="entry name" value="Isopropylmalate Dehydrogenase"/>
    <property type="match status" value="1"/>
</dbReference>
<dbReference type="InterPro" id="IPR024084">
    <property type="entry name" value="IsoPropMal-DH-like_dom"/>
</dbReference>
<dbReference type="InterPro" id="IPR004429">
    <property type="entry name" value="Isopropylmalate_DH"/>
</dbReference>
<evidence type="ECO:0000256" key="11">
    <source>
        <dbReference type="ARBA" id="ARBA00023304"/>
    </source>
</evidence>
<feature type="domain" description="Isopropylmalate dehydrogenase-like" evidence="12">
    <location>
        <begin position="5"/>
        <end position="351"/>
    </location>
</feature>
<name>A0ABY6HUI8_9ARCH</name>
<evidence type="ECO:0000256" key="5">
    <source>
        <dbReference type="ARBA" id="ARBA00022430"/>
    </source>
</evidence>
<proteinExistence type="predicted"/>
<evidence type="ECO:0000256" key="2">
    <source>
        <dbReference type="ARBA" id="ARBA00001946"/>
    </source>
</evidence>
<accession>A0ABY6HUI8</accession>